<evidence type="ECO:0000313" key="6">
    <source>
        <dbReference type="EMBL" id="GAB1251056.1"/>
    </source>
</evidence>
<feature type="domain" description="CP-type G" evidence="5">
    <location>
        <begin position="79"/>
        <end position="241"/>
    </location>
</feature>
<sequence>METALVIRAMGNVCRIADHTGAVRDAVVKGNLRLKGVRSTSPVVVGDRVEVSYSEEGHPPMVVGILPRRNYIIRKAANLSKESHILAANIDCALLVVTLTQPVTTTTFMDRFLATAEAYSVPVVIVFNKVDLYTEIALKQDAVDLAQLYRSIGYKVLQVSTKTSEGKEELSELIKGKIVLVAGHSGVGKSSLINMLLPEVDLPVSELSTHFGTGTHTTTTSEMIPSLDGGYIIDSPGIKGFGTLEMDEQDTAHYFKEFFALSAQCRFNNCRHLNEPGCAVRAAIDRGEIAVSRYISYLSILGDKYAGKYRPPQ</sequence>
<feature type="binding site" evidence="3">
    <location>
        <position position="265"/>
    </location>
    <ligand>
        <name>Zn(2+)</name>
        <dbReference type="ChEBI" id="CHEBI:29105"/>
    </ligand>
</feature>
<dbReference type="PROSITE" id="PS50936">
    <property type="entry name" value="ENGC_GTPASE"/>
    <property type="match status" value="1"/>
</dbReference>
<comment type="subunit">
    <text evidence="3">Monomer. Associates with 30S ribosomal subunit, binds 16S rRNA.</text>
</comment>
<keyword evidence="3" id="KW-0862">Zinc</keyword>
<feature type="binding site" evidence="3">
    <location>
        <begin position="183"/>
        <end position="191"/>
    </location>
    <ligand>
        <name>GTP</name>
        <dbReference type="ChEBI" id="CHEBI:37565"/>
    </ligand>
</feature>
<dbReference type="InterPro" id="IPR010914">
    <property type="entry name" value="RsgA_GTPase_dom"/>
</dbReference>
<dbReference type="InterPro" id="IPR030378">
    <property type="entry name" value="G_CP_dom"/>
</dbReference>
<comment type="function">
    <text evidence="3">One of several proteins that assist in the late maturation steps of the functional core of the 30S ribosomal subunit. Helps release RbfA from mature subunits. May play a role in the assembly of ribosomal proteins into the subunit. Circularly permuted GTPase that catalyzes slow GTP hydrolysis, GTPase activity is stimulated by the 30S ribosomal subunit.</text>
</comment>
<dbReference type="RefSeq" id="WP_411914872.1">
    <property type="nucleotide sequence ID" value="NZ_BAAFSF010000001.1"/>
</dbReference>
<dbReference type="NCBIfam" id="TIGR00157">
    <property type="entry name" value="ribosome small subunit-dependent GTPase A"/>
    <property type="match status" value="1"/>
</dbReference>
<dbReference type="SUPFAM" id="SSF52540">
    <property type="entry name" value="P-loop containing nucleoside triphosphate hydrolases"/>
    <property type="match status" value="1"/>
</dbReference>
<evidence type="ECO:0000256" key="3">
    <source>
        <dbReference type="HAMAP-Rule" id="MF_01820"/>
    </source>
</evidence>
<feature type="binding site" evidence="3">
    <location>
        <position position="270"/>
    </location>
    <ligand>
        <name>Zn(2+)</name>
        <dbReference type="ChEBI" id="CHEBI:29105"/>
    </ligand>
</feature>
<dbReference type="Gene3D" id="1.10.40.50">
    <property type="entry name" value="Probable gtpase engc, domain 3"/>
    <property type="match status" value="1"/>
</dbReference>
<keyword evidence="3" id="KW-0963">Cytoplasm</keyword>
<organism evidence="6 7">
    <name type="scientific">Porphyromonas miyakawae</name>
    <dbReference type="NCBI Taxonomy" id="3137470"/>
    <lineage>
        <taxon>Bacteria</taxon>
        <taxon>Pseudomonadati</taxon>
        <taxon>Bacteroidota</taxon>
        <taxon>Bacteroidia</taxon>
        <taxon>Bacteroidales</taxon>
        <taxon>Porphyromonadaceae</taxon>
        <taxon>Porphyromonas</taxon>
    </lineage>
</organism>
<feature type="domain" description="EngC GTPase" evidence="4">
    <location>
        <begin position="88"/>
        <end position="239"/>
    </location>
</feature>
<gene>
    <name evidence="3 6" type="primary">rsgA</name>
    <name evidence="6" type="ORF">Tsumi_01600</name>
</gene>
<evidence type="ECO:0000256" key="1">
    <source>
        <dbReference type="ARBA" id="ARBA00022741"/>
    </source>
</evidence>
<feature type="binding site" evidence="3">
    <location>
        <position position="278"/>
    </location>
    <ligand>
        <name>Zn(2+)</name>
        <dbReference type="ChEBI" id="CHEBI:29105"/>
    </ligand>
</feature>
<dbReference type="Proteomes" id="UP001628220">
    <property type="component" value="Unassembled WGS sequence"/>
</dbReference>
<keyword evidence="2 3" id="KW-0342">GTP-binding</keyword>
<keyword evidence="3" id="KW-0690">Ribosome biogenesis</keyword>
<comment type="subcellular location">
    <subcellularLocation>
        <location evidence="3">Cytoplasm</location>
    </subcellularLocation>
</comment>
<keyword evidence="1 3" id="KW-0547">Nucleotide-binding</keyword>
<keyword evidence="3" id="KW-0378">Hydrolase</keyword>
<accession>A0ABQ0E033</accession>
<proteinExistence type="inferred from homology"/>
<evidence type="ECO:0000259" key="4">
    <source>
        <dbReference type="PROSITE" id="PS50936"/>
    </source>
</evidence>
<dbReference type="CDD" id="cd01854">
    <property type="entry name" value="YjeQ_EngC"/>
    <property type="match status" value="1"/>
</dbReference>
<evidence type="ECO:0000313" key="7">
    <source>
        <dbReference type="Proteomes" id="UP001628220"/>
    </source>
</evidence>
<keyword evidence="3" id="KW-0479">Metal-binding</keyword>
<protein>
    <recommendedName>
        <fullName evidence="3">Small ribosomal subunit biogenesis GTPase RsgA</fullName>
        <ecNumber evidence="3">3.6.1.-</ecNumber>
    </recommendedName>
</protein>
<evidence type="ECO:0000256" key="2">
    <source>
        <dbReference type="ARBA" id="ARBA00023134"/>
    </source>
</evidence>
<dbReference type="Gene3D" id="3.40.50.300">
    <property type="entry name" value="P-loop containing nucleotide triphosphate hydrolases"/>
    <property type="match status" value="1"/>
</dbReference>
<reference evidence="6 7" key="1">
    <citation type="journal article" date="2025" name="Int. J. Syst. Evol. Microbiol.">
        <title>Desulfovibrio falkowii sp. nov., Porphyromonas miyakawae sp. nov., Mediterraneibacter flintii sp. nov. and Owariibacterium komagatae gen. nov., sp. nov., isolated from human faeces.</title>
        <authorList>
            <person name="Hamaguchi T."/>
            <person name="Ohara M."/>
            <person name="Hisatomi A."/>
            <person name="Sekiguchi K."/>
            <person name="Takeda J.I."/>
            <person name="Ueyama J."/>
            <person name="Ito M."/>
            <person name="Nishiwaki H."/>
            <person name="Ogi T."/>
            <person name="Hirayama M."/>
            <person name="Ohkuma M."/>
            <person name="Sakamoto M."/>
            <person name="Ohno K."/>
        </authorList>
    </citation>
    <scope>NUCLEOTIDE SEQUENCE [LARGE SCALE GENOMIC DNA]</scope>
    <source>
        <strain evidence="6 7">13CB11C</strain>
    </source>
</reference>
<feature type="binding site" evidence="3">
    <location>
        <begin position="128"/>
        <end position="131"/>
    </location>
    <ligand>
        <name>GTP</name>
        <dbReference type="ChEBI" id="CHEBI:37565"/>
    </ligand>
</feature>
<dbReference type="HAMAP" id="MF_01820">
    <property type="entry name" value="GTPase_RsgA"/>
    <property type="match status" value="1"/>
</dbReference>
<dbReference type="EMBL" id="BAAFSF010000001">
    <property type="protein sequence ID" value="GAB1251056.1"/>
    <property type="molecule type" value="Genomic_DNA"/>
</dbReference>
<keyword evidence="7" id="KW-1185">Reference proteome</keyword>
<dbReference type="PANTHER" id="PTHR32120">
    <property type="entry name" value="SMALL RIBOSOMAL SUBUNIT BIOGENESIS GTPASE RSGA"/>
    <property type="match status" value="1"/>
</dbReference>
<evidence type="ECO:0000259" key="5">
    <source>
        <dbReference type="PROSITE" id="PS51721"/>
    </source>
</evidence>
<name>A0ABQ0E033_9PORP</name>
<comment type="similarity">
    <text evidence="3">Belongs to the TRAFAC class YlqF/YawG GTPase family. RsgA subfamily.</text>
</comment>
<dbReference type="EC" id="3.6.1.-" evidence="3"/>
<dbReference type="PROSITE" id="PS51721">
    <property type="entry name" value="G_CP"/>
    <property type="match status" value="1"/>
</dbReference>
<feature type="binding site" evidence="3">
    <location>
        <position position="272"/>
    </location>
    <ligand>
        <name>Zn(2+)</name>
        <dbReference type="ChEBI" id="CHEBI:29105"/>
    </ligand>
</feature>
<keyword evidence="3" id="KW-0694">RNA-binding</keyword>
<dbReference type="InterPro" id="IPR027417">
    <property type="entry name" value="P-loop_NTPase"/>
</dbReference>
<dbReference type="Pfam" id="PF03193">
    <property type="entry name" value="RsgA_GTPase"/>
    <property type="match status" value="1"/>
</dbReference>
<comment type="caution">
    <text evidence="6">The sequence shown here is derived from an EMBL/GenBank/DDBJ whole genome shotgun (WGS) entry which is preliminary data.</text>
</comment>
<keyword evidence="3" id="KW-0699">rRNA-binding</keyword>
<comment type="cofactor">
    <cofactor evidence="3">
        <name>Zn(2+)</name>
        <dbReference type="ChEBI" id="CHEBI:29105"/>
    </cofactor>
    <text evidence="3">Binds 1 zinc ion per subunit.</text>
</comment>
<dbReference type="PANTHER" id="PTHR32120:SF11">
    <property type="entry name" value="SMALL RIBOSOMAL SUBUNIT BIOGENESIS GTPASE RSGA 1, MITOCHONDRIAL-RELATED"/>
    <property type="match status" value="1"/>
</dbReference>
<dbReference type="InterPro" id="IPR004881">
    <property type="entry name" value="Ribosome_biogen_GTPase_RsgA"/>
</dbReference>